<keyword evidence="3" id="KW-1185">Reference proteome</keyword>
<evidence type="ECO:0000313" key="2">
    <source>
        <dbReference type="EMBL" id="MXQ98480.1"/>
    </source>
</evidence>
<dbReference type="AlphaFoldDB" id="A0A6B0S8V6"/>
<reference evidence="2" key="1">
    <citation type="submission" date="2019-10" db="EMBL/GenBank/DDBJ databases">
        <title>The sequence and de novo assembly of the wild yak genome.</title>
        <authorList>
            <person name="Liu Y."/>
        </authorList>
    </citation>
    <scope>NUCLEOTIDE SEQUENCE [LARGE SCALE GENOMIC DNA]</scope>
    <source>
        <strain evidence="2">WY2019</strain>
    </source>
</reference>
<feature type="region of interest" description="Disordered" evidence="1">
    <location>
        <begin position="29"/>
        <end position="74"/>
    </location>
</feature>
<protein>
    <submittedName>
        <fullName evidence="2">Uncharacterized protein</fullName>
    </submittedName>
</protein>
<organism evidence="2 3">
    <name type="scientific">Bos mutus</name>
    <name type="common">wild yak</name>
    <dbReference type="NCBI Taxonomy" id="72004"/>
    <lineage>
        <taxon>Eukaryota</taxon>
        <taxon>Metazoa</taxon>
        <taxon>Chordata</taxon>
        <taxon>Craniata</taxon>
        <taxon>Vertebrata</taxon>
        <taxon>Euteleostomi</taxon>
        <taxon>Mammalia</taxon>
        <taxon>Eutheria</taxon>
        <taxon>Laurasiatheria</taxon>
        <taxon>Artiodactyla</taxon>
        <taxon>Ruminantia</taxon>
        <taxon>Pecora</taxon>
        <taxon>Bovidae</taxon>
        <taxon>Bovinae</taxon>
        <taxon>Bos</taxon>
    </lineage>
</organism>
<gene>
    <name evidence="2" type="ORF">E5288_WYG009467</name>
</gene>
<dbReference type="Proteomes" id="UP000322234">
    <property type="component" value="Unassembled WGS sequence"/>
</dbReference>
<evidence type="ECO:0000256" key="1">
    <source>
        <dbReference type="SAM" id="MobiDB-lite"/>
    </source>
</evidence>
<evidence type="ECO:0000313" key="3">
    <source>
        <dbReference type="Proteomes" id="UP000322234"/>
    </source>
</evidence>
<dbReference type="EMBL" id="VBQZ03000242">
    <property type="protein sequence ID" value="MXQ98480.1"/>
    <property type="molecule type" value="Genomic_DNA"/>
</dbReference>
<sequence length="74" mass="7819">MREFKVGAFRKKSIAETFPLTYEECKVNTTRPSGSLDTGPLPAGTPTVSEPGKARPPKSLDQEGVLLSVAGAVT</sequence>
<proteinExistence type="predicted"/>
<name>A0A6B0S8V6_9CETA</name>
<accession>A0A6B0S8V6</accession>
<comment type="caution">
    <text evidence="2">The sequence shown here is derived from an EMBL/GenBank/DDBJ whole genome shotgun (WGS) entry which is preliminary data.</text>
</comment>